<evidence type="ECO:0000256" key="2">
    <source>
        <dbReference type="SAM" id="SignalP"/>
    </source>
</evidence>
<proteinExistence type="predicted"/>
<reference evidence="3" key="1">
    <citation type="journal article" date="2020" name="Stud. Mycol.">
        <title>101 Dothideomycetes genomes: a test case for predicting lifestyles and emergence of pathogens.</title>
        <authorList>
            <person name="Haridas S."/>
            <person name="Albert R."/>
            <person name="Binder M."/>
            <person name="Bloem J."/>
            <person name="Labutti K."/>
            <person name="Salamov A."/>
            <person name="Andreopoulos B."/>
            <person name="Baker S."/>
            <person name="Barry K."/>
            <person name="Bills G."/>
            <person name="Bluhm B."/>
            <person name="Cannon C."/>
            <person name="Castanera R."/>
            <person name="Culley D."/>
            <person name="Daum C."/>
            <person name="Ezra D."/>
            <person name="Gonzalez J."/>
            <person name="Henrissat B."/>
            <person name="Kuo A."/>
            <person name="Liang C."/>
            <person name="Lipzen A."/>
            <person name="Lutzoni F."/>
            <person name="Magnuson J."/>
            <person name="Mondo S."/>
            <person name="Nolan M."/>
            <person name="Ohm R."/>
            <person name="Pangilinan J."/>
            <person name="Park H.-J."/>
            <person name="Ramirez L."/>
            <person name="Alfaro M."/>
            <person name="Sun H."/>
            <person name="Tritt A."/>
            <person name="Yoshinaga Y."/>
            <person name="Zwiers L.-H."/>
            <person name="Turgeon B."/>
            <person name="Goodwin S."/>
            <person name="Spatafora J."/>
            <person name="Crous P."/>
            <person name="Grigoriev I."/>
        </authorList>
    </citation>
    <scope>NUCLEOTIDE SEQUENCE</scope>
    <source>
        <strain evidence="3">CBS 279.74</strain>
    </source>
</reference>
<accession>A0A6G1KHB6</accession>
<keyword evidence="2" id="KW-0732">Signal</keyword>
<name>A0A6G1KHB6_9PLEO</name>
<feature type="compositionally biased region" description="Basic and acidic residues" evidence="1">
    <location>
        <begin position="261"/>
        <end position="307"/>
    </location>
</feature>
<dbReference type="AlphaFoldDB" id="A0A6G1KHB6"/>
<keyword evidence="4" id="KW-1185">Reference proteome</keyword>
<feature type="region of interest" description="Disordered" evidence="1">
    <location>
        <begin position="254"/>
        <end position="384"/>
    </location>
</feature>
<evidence type="ECO:0000256" key="1">
    <source>
        <dbReference type="SAM" id="MobiDB-lite"/>
    </source>
</evidence>
<dbReference type="OrthoDB" id="3762642at2759"/>
<gene>
    <name evidence="3" type="ORF">K504DRAFT_531364</name>
</gene>
<feature type="signal peptide" evidence="2">
    <location>
        <begin position="1"/>
        <end position="22"/>
    </location>
</feature>
<evidence type="ECO:0000313" key="3">
    <source>
        <dbReference type="EMBL" id="KAF2712239.1"/>
    </source>
</evidence>
<sequence>MKTHFLFPLYLALATTTTTVMAQNSDNPFDVPLEGDNPNIAALQAYAQTFVCTMFSDDPPLAGAEQCKDVCVMERADGQQVDADEGRWIGGSYSCVSTSGWMDFRTGLPSDDKNIKRVMGGHCMCNLAVLEVLGDFFIESVLVVGEKLEKYACPFIKALDIVVQVAEMAIPGPGKAITTGMRTAIASAKAFKYAYEGVDAAREWADYLLGGVGISEGMGCGKVPSIDDLITAFVPFADSRPDIYADFASIPGGPGCKGKGKKGDSKRCDRDKDDKEKDDKDKDDKNSQAPDQKSKGDGGATKSEDPKTSAAATSPTETPASSTPLPASTMPASSMPASSQSITSSSASSMAISSGLASTLVTSPTSSLLASSTSSIQDDECTYYMPRSKKQKVIMRRGYSEFLRTIGDASPTSTKLAVRAKQTCG</sequence>
<dbReference type="Proteomes" id="UP000799428">
    <property type="component" value="Unassembled WGS sequence"/>
</dbReference>
<evidence type="ECO:0000313" key="4">
    <source>
        <dbReference type="Proteomes" id="UP000799428"/>
    </source>
</evidence>
<dbReference type="EMBL" id="MU005766">
    <property type="protein sequence ID" value="KAF2712239.1"/>
    <property type="molecule type" value="Genomic_DNA"/>
</dbReference>
<organism evidence="3 4">
    <name type="scientific">Pleomassaria siparia CBS 279.74</name>
    <dbReference type="NCBI Taxonomy" id="1314801"/>
    <lineage>
        <taxon>Eukaryota</taxon>
        <taxon>Fungi</taxon>
        <taxon>Dikarya</taxon>
        <taxon>Ascomycota</taxon>
        <taxon>Pezizomycotina</taxon>
        <taxon>Dothideomycetes</taxon>
        <taxon>Pleosporomycetidae</taxon>
        <taxon>Pleosporales</taxon>
        <taxon>Pleomassariaceae</taxon>
        <taxon>Pleomassaria</taxon>
    </lineage>
</organism>
<protein>
    <submittedName>
        <fullName evidence="3">Uncharacterized protein</fullName>
    </submittedName>
</protein>
<feature type="chain" id="PRO_5026314949" evidence="2">
    <location>
        <begin position="23"/>
        <end position="425"/>
    </location>
</feature>
<feature type="compositionally biased region" description="Low complexity" evidence="1">
    <location>
        <begin position="308"/>
        <end position="375"/>
    </location>
</feature>